<evidence type="ECO:0000256" key="9">
    <source>
        <dbReference type="SAM" id="Phobius"/>
    </source>
</evidence>
<dbReference type="STRING" id="1461582.BN1048_01447"/>
<reference evidence="10 11" key="1">
    <citation type="submission" date="2014-07" db="EMBL/GenBank/DDBJ databases">
        <authorList>
            <person name="Urmite Genomes Urmite Genomes"/>
        </authorList>
    </citation>
    <scope>NUCLEOTIDE SEQUENCE [LARGE SCALE GENOMIC DNA]</scope>
    <source>
        <strain evidence="10 11">13MG44_air</strain>
    </source>
</reference>
<evidence type="ECO:0000256" key="2">
    <source>
        <dbReference type="ARBA" id="ARBA00022448"/>
    </source>
</evidence>
<dbReference type="FunFam" id="1.10.3730.20:FF:000001">
    <property type="entry name" value="Quaternary ammonium compound resistance transporter SugE"/>
    <property type="match status" value="1"/>
</dbReference>
<dbReference type="EMBL" id="CCSE01000001">
    <property type="protein sequence ID" value="CEA01656.1"/>
    <property type="molecule type" value="Genomic_DNA"/>
</dbReference>
<dbReference type="eggNOG" id="COG2076">
    <property type="taxonomic scope" value="Bacteria"/>
</dbReference>
<evidence type="ECO:0000256" key="1">
    <source>
        <dbReference type="ARBA" id="ARBA00004651"/>
    </source>
</evidence>
<dbReference type="Gene3D" id="1.10.3730.20">
    <property type="match status" value="1"/>
</dbReference>
<keyword evidence="2" id="KW-0813">Transport</keyword>
<keyword evidence="6 9" id="KW-0472">Membrane</keyword>
<gene>
    <name evidence="10" type="primary">ebrB_1</name>
    <name evidence="10" type="ORF">BN1048_01447</name>
</gene>
<keyword evidence="5 9" id="KW-1133">Transmembrane helix</keyword>
<evidence type="ECO:0000313" key="10">
    <source>
        <dbReference type="EMBL" id="CEA01656.1"/>
    </source>
</evidence>
<dbReference type="PANTHER" id="PTHR30561">
    <property type="entry name" value="SMR FAMILY PROTON-DEPENDENT DRUG EFFLUX TRANSPORTER SUGE"/>
    <property type="match status" value="1"/>
</dbReference>
<evidence type="ECO:0000256" key="7">
    <source>
        <dbReference type="ARBA" id="ARBA00038032"/>
    </source>
</evidence>
<evidence type="ECO:0000256" key="3">
    <source>
        <dbReference type="ARBA" id="ARBA00022475"/>
    </source>
</evidence>
<keyword evidence="4 8" id="KW-0812">Transmembrane</keyword>
<dbReference type="Proteomes" id="UP000044136">
    <property type="component" value="Unassembled WGS sequence"/>
</dbReference>
<feature type="transmembrane region" description="Helical" evidence="9">
    <location>
        <begin position="33"/>
        <end position="51"/>
    </location>
</feature>
<keyword evidence="11" id="KW-1185">Reference proteome</keyword>
<evidence type="ECO:0000256" key="8">
    <source>
        <dbReference type="RuleBase" id="RU003942"/>
    </source>
</evidence>
<proteinExistence type="inferred from homology"/>
<evidence type="ECO:0000256" key="6">
    <source>
        <dbReference type="ARBA" id="ARBA00023136"/>
    </source>
</evidence>
<comment type="similarity">
    <text evidence="7 8">Belongs to the drug/metabolite transporter (DMT) superfamily. Small multidrug resistance (SMR) (TC 2.A.7.1) family.</text>
</comment>
<protein>
    <submittedName>
        <fullName evidence="10">Multidrug resistance protein EbrB</fullName>
    </submittedName>
</protein>
<dbReference type="GO" id="GO:0005886">
    <property type="term" value="C:plasma membrane"/>
    <property type="evidence" value="ECO:0007669"/>
    <property type="project" value="UniProtKB-SubCell"/>
</dbReference>
<accession>A0A078MAJ5</accession>
<dbReference type="PANTHER" id="PTHR30561:SF1">
    <property type="entry name" value="MULTIDRUG TRANSPORTER EMRE"/>
    <property type="match status" value="1"/>
</dbReference>
<keyword evidence="3" id="KW-1003">Cell membrane</keyword>
<evidence type="ECO:0000313" key="11">
    <source>
        <dbReference type="Proteomes" id="UP000044136"/>
    </source>
</evidence>
<dbReference type="InterPro" id="IPR037185">
    <property type="entry name" value="EmrE-like"/>
</dbReference>
<feature type="transmembrane region" description="Helical" evidence="9">
    <location>
        <begin position="58"/>
        <end position="79"/>
    </location>
</feature>
<dbReference type="Pfam" id="PF00893">
    <property type="entry name" value="Multi_Drug_Res"/>
    <property type="match status" value="1"/>
</dbReference>
<name>A0A078MAJ5_9STAP</name>
<dbReference type="AlphaFoldDB" id="A0A078MAJ5"/>
<dbReference type="HOGENOM" id="CLU_133067_0_1_9"/>
<dbReference type="GO" id="GO:0022857">
    <property type="term" value="F:transmembrane transporter activity"/>
    <property type="evidence" value="ECO:0007669"/>
    <property type="project" value="InterPro"/>
</dbReference>
<dbReference type="InterPro" id="IPR000390">
    <property type="entry name" value="Small_drug/metabolite_transptr"/>
</dbReference>
<dbReference type="SUPFAM" id="SSF103481">
    <property type="entry name" value="Multidrug resistance efflux transporter EmrE"/>
    <property type="match status" value="1"/>
</dbReference>
<dbReference type="OrthoDB" id="21828at2"/>
<organism evidence="10 11">
    <name type="scientific">Jeotgalicoccus saudimassiliensis</name>
    <dbReference type="NCBI Taxonomy" id="1461582"/>
    <lineage>
        <taxon>Bacteria</taxon>
        <taxon>Bacillati</taxon>
        <taxon>Bacillota</taxon>
        <taxon>Bacilli</taxon>
        <taxon>Bacillales</taxon>
        <taxon>Staphylococcaceae</taxon>
        <taxon>Jeotgalicoccus</taxon>
    </lineage>
</organism>
<feature type="transmembrane region" description="Helical" evidence="9">
    <location>
        <begin position="85"/>
        <end position="103"/>
    </location>
</feature>
<evidence type="ECO:0000256" key="5">
    <source>
        <dbReference type="ARBA" id="ARBA00022989"/>
    </source>
</evidence>
<dbReference type="RefSeq" id="WP_035809816.1">
    <property type="nucleotide sequence ID" value="NZ_CCSE01000001.1"/>
</dbReference>
<dbReference type="InterPro" id="IPR045324">
    <property type="entry name" value="Small_multidrug_res"/>
</dbReference>
<sequence length="113" mass="11824">MRAALFLMGAITFEVTGTTLLNLSNGFTNATPTVIMLICFGLSFTCLIGALKTIPLSIAYSVWAGLGTAGAGIIGVYLFNEHLSTVNIIGLGVIILGVIVMNISNNDKEETAQ</sequence>
<comment type="subcellular location">
    <subcellularLocation>
        <location evidence="1 8">Cell membrane</location>
        <topology evidence="1 8">Multi-pass membrane protein</topology>
    </subcellularLocation>
</comment>
<evidence type="ECO:0000256" key="4">
    <source>
        <dbReference type="ARBA" id="ARBA00022692"/>
    </source>
</evidence>